<dbReference type="InterPro" id="IPR029063">
    <property type="entry name" value="SAM-dependent_MTases_sf"/>
</dbReference>
<dbReference type="EMBL" id="JAAMPI010000163">
    <property type="protein sequence ID" value="KAF4634736.1"/>
    <property type="molecule type" value="Genomic_DNA"/>
</dbReference>
<evidence type="ECO:0000259" key="2">
    <source>
        <dbReference type="Pfam" id="PF06985"/>
    </source>
</evidence>
<dbReference type="InterPro" id="IPR010730">
    <property type="entry name" value="HET"/>
</dbReference>
<evidence type="ECO:0000256" key="1">
    <source>
        <dbReference type="SAM" id="MobiDB-lite"/>
    </source>
</evidence>
<feature type="compositionally biased region" description="Basic and acidic residues" evidence="1">
    <location>
        <begin position="1151"/>
        <end position="1175"/>
    </location>
</feature>
<gene>
    <name evidence="3" type="ORF">G7Y89_g3360</name>
</gene>
<evidence type="ECO:0000313" key="3">
    <source>
        <dbReference type="EMBL" id="KAF4634736.1"/>
    </source>
</evidence>
<keyword evidence="4" id="KW-1185">Reference proteome</keyword>
<proteinExistence type="predicted"/>
<organism evidence="3 4">
    <name type="scientific">Cudoniella acicularis</name>
    <dbReference type="NCBI Taxonomy" id="354080"/>
    <lineage>
        <taxon>Eukaryota</taxon>
        <taxon>Fungi</taxon>
        <taxon>Dikarya</taxon>
        <taxon>Ascomycota</taxon>
        <taxon>Pezizomycotina</taxon>
        <taxon>Leotiomycetes</taxon>
        <taxon>Helotiales</taxon>
        <taxon>Tricladiaceae</taxon>
        <taxon>Cudoniella</taxon>
    </lineage>
</organism>
<dbReference type="SUPFAM" id="SSF53335">
    <property type="entry name" value="S-adenosyl-L-methionine-dependent methyltransferases"/>
    <property type="match status" value="1"/>
</dbReference>
<dbReference type="OrthoDB" id="5125733at2759"/>
<accession>A0A8H4W615</accession>
<feature type="domain" description="Heterokaryon incompatibility" evidence="2">
    <location>
        <begin position="719"/>
        <end position="865"/>
    </location>
</feature>
<reference evidence="3 4" key="1">
    <citation type="submission" date="2020-03" db="EMBL/GenBank/DDBJ databases">
        <title>Draft Genome Sequence of Cudoniella acicularis.</title>
        <authorList>
            <person name="Buettner E."/>
            <person name="Kellner H."/>
        </authorList>
    </citation>
    <scope>NUCLEOTIDE SEQUENCE [LARGE SCALE GENOMIC DNA]</scope>
    <source>
        <strain evidence="3 4">DSM 108380</strain>
    </source>
</reference>
<comment type="caution">
    <text evidence="3">The sequence shown here is derived from an EMBL/GenBank/DDBJ whole genome shotgun (WGS) entry which is preliminary data.</text>
</comment>
<dbReference type="PANTHER" id="PTHR33112">
    <property type="entry name" value="DOMAIN PROTEIN, PUTATIVE-RELATED"/>
    <property type="match status" value="1"/>
</dbReference>
<protein>
    <recommendedName>
        <fullName evidence="2">Heterokaryon incompatibility domain-containing protein</fullName>
    </recommendedName>
</protein>
<sequence>MSITFGSVGDIISISLIVKDLVKTLDDSRGSTSEYREVIQDLWELDSILLQVELVSRTYGQTAELNALCITAKSIVQSCRECVEKFKERIKKYESSLGTGNRRNVIVSVSMKIRWQVCHKDDLDKFRVSINAHCASLSMLLNTATLKVMSLNDKKLQDRQTATEEREWNGAETRKSLLTEIRDCLVENTQLIRSGAERLDQNLGLLTFTTSVATRDWSSSKRKPSVEASTPDEAPSRFKRVRIIFKQERVRKPISKRETVEIDDADALGYMVAEDCLKDVSSTLSITSYEVENGRTYHAYLAGIYYLPNDDSEQDRSETSNQTSMFKLTVARMDLQFAVIFILLDSQYLLAPIAKSSKKILDRCTGTGYWAVDIADKYPHAQGELLFMFEINNAEELPLRAGFDIIHCSLGNAFSKRCWANYLDHAYASLNLGGWFEVKDFDISPRCQYDSLRQDSAIARWHDKLVEGAKLGNVNIRFSATDLKTKAERAGFINVTIAKGHAQSKLGISTILCRDTGLGDPLPGAEAVVEGSSQFYYCQMCQGLIKFLAERFPGGPSPKMPSEYKLDIATIISGDKCCLCALIFRVCAKWIKDQPIVLQSTNGDGSRHHVTLRVITATSKGEKILLDYGGFREMLLITEAAGSDFKYSSYEHFATESTNSYECWCLANKWLEYCRSGHDCISVSSGRPLPTRLIKINLTLNEFRLCLVESASLPGTVEYCTLSHCWGNGDFLKLLGSNYESFHRSIPYELLSRTFRDAIYAAQKLGFEYIWIDSLCIIQKDAEDWSKEAGTMSTVYAGSSLNLAATSGKDGESGLFRCRNPTMGLPCIARSLEFNTNDFLIYSQDLWDDAVEKAPLSRRAWVIQERVLAPRTLHFGSDQLLWECIAGCACETLPWDPILGKNRIPNCLTNSRGSDLQLAWKLVLTTYSGALLSFESDKLVALSGVAKYLSVKGLGTYVAGLWRYNLEFQLLWGTSHDSCGFLPSKYRAPSWSWAAIDGAIIMPYETLEGLYFQRFDMLYNAFIQVLDICVEPKVEGDVFGQVNFASLRIQCAQLKKLPILEEYDHGEIPELFDGEEMIHIHLDTIEREKTLPGEVLLLHIMTFEGTGEGELVGLTGLLLRRSELGLDYYEKIGRFWIDRCPSPRLWRTYNEEDKKESEIDNSEKEDNNEGDREAMDEINEGNEDEEDTNDQFGDEMEGELEGEVNKDIFGHEIYRSSIWSKLEKVEMHQKSPQADLLEEDIEERFIITLV</sequence>
<name>A0A8H4W615_9HELO</name>
<feature type="compositionally biased region" description="Acidic residues" evidence="1">
    <location>
        <begin position="1176"/>
        <end position="1193"/>
    </location>
</feature>
<feature type="region of interest" description="Disordered" evidence="1">
    <location>
        <begin position="1151"/>
        <end position="1193"/>
    </location>
</feature>
<dbReference type="AlphaFoldDB" id="A0A8H4W615"/>
<dbReference type="Pfam" id="PF06985">
    <property type="entry name" value="HET"/>
    <property type="match status" value="1"/>
</dbReference>
<dbReference type="PANTHER" id="PTHR33112:SF16">
    <property type="entry name" value="HETEROKARYON INCOMPATIBILITY DOMAIN-CONTAINING PROTEIN"/>
    <property type="match status" value="1"/>
</dbReference>
<dbReference type="Gene3D" id="3.40.50.150">
    <property type="entry name" value="Vaccinia Virus protein VP39"/>
    <property type="match status" value="1"/>
</dbReference>
<dbReference type="Pfam" id="PF13489">
    <property type="entry name" value="Methyltransf_23"/>
    <property type="match status" value="1"/>
</dbReference>
<dbReference type="Proteomes" id="UP000566819">
    <property type="component" value="Unassembled WGS sequence"/>
</dbReference>
<evidence type="ECO:0000313" key="4">
    <source>
        <dbReference type="Proteomes" id="UP000566819"/>
    </source>
</evidence>